<feature type="domain" description="HTH gntR-type" evidence="4">
    <location>
        <begin position="8"/>
        <end position="75"/>
    </location>
</feature>
<dbReference type="InterPro" id="IPR036388">
    <property type="entry name" value="WH-like_DNA-bd_sf"/>
</dbReference>
<name>A0ABU0HSA8_9HYPH</name>
<dbReference type="SUPFAM" id="SSF48008">
    <property type="entry name" value="GntR ligand-binding domain-like"/>
    <property type="match status" value="1"/>
</dbReference>
<dbReference type="InterPro" id="IPR008920">
    <property type="entry name" value="TF_FadR/GntR_C"/>
</dbReference>
<protein>
    <submittedName>
        <fullName evidence="5">DNA-binding GntR family transcriptional regulator</fullName>
    </submittedName>
</protein>
<reference evidence="5 6" key="1">
    <citation type="submission" date="2023-07" db="EMBL/GenBank/DDBJ databases">
        <title>Genomic Encyclopedia of Type Strains, Phase IV (KMG-IV): sequencing the most valuable type-strain genomes for metagenomic binning, comparative biology and taxonomic classification.</title>
        <authorList>
            <person name="Goeker M."/>
        </authorList>
    </citation>
    <scope>NUCLEOTIDE SEQUENCE [LARGE SCALE GENOMIC DNA]</scope>
    <source>
        <strain evidence="5 6">DSM 19562</strain>
    </source>
</reference>
<dbReference type="Gene3D" id="1.20.120.530">
    <property type="entry name" value="GntR ligand-binding domain-like"/>
    <property type="match status" value="1"/>
</dbReference>
<dbReference type="PANTHER" id="PTHR43537:SF45">
    <property type="entry name" value="GNTR FAMILY REGULATORY PROTEIN"/>
    <property type="match status" value="1"/>
</dbReference>
<evidence type="ECO:0000256" key="2">
    <source>
        <dbReference type="ARBA" id="ARBA00023125"/>
    </source>
</evidence>
<evidence type="ECO:0000259" key="4">
    <source>
        <dbReference type="PROSITE" id="PS50949"/>
    </source>
</evidence>
<keyword evidence="6" id="KW-1185">Reference proteome</keyword>
<evidence type="ECO:0000313" key="5">
    <source>
        <dbReference type="EMBL" id="MDQ0444356.1"/>
    </source>
</evidence>
<dbReference type="InterPro" id="IPR011711">
    <property type="entry name" value="GntR_C"/>
</dbReference>
<keyword evidence="3" id="KW-0804">Transcription</keyword>
<dbReference type="GO" id="GO:0003677">
    <property type="term" value="F:DNA binding"/>
    <property type="evidence" value="ECO:0007669"/>
    <property type="project" value="UniProtKB-KW"/>
</dbReference>
<evidence type="ECO:0000256" key="3">
    <source>
        <dbReference type="ARBA" id="ARBA00023163"/>
    </source>
</evidence>
<dbReference type="EMBL" id="JAUSVV010000011">
    <property type="protein sequence ID" value="MDQ0444356.1"/>
    <property type="molecule type" value="Genomic_DNA"/>
</dbReference>
<organism evidence="5 6">
    <name type="scientific">Methylobacterium persicinum</name>
    <dbReference type="NCBI Taxonomy" id="374426"/>
    <lineage>
        <taxon>Bacteria</taxon>
        <taxon>Pseudomonadati</taxon>
        <taxon>Pseudomonadota</taxon>
        <taxon>Alphaproteobacteria</taxon>
        <taxon>Hyphomicrobiales</taxon>
        <taxon>Methylobacteriaceae</taxon>
        <taxon>Methylobacterium</taxon>
    </lineage>
</organism>
<dbReference type="RefSeq" id="WP_238247302.1">
    <property type="nucleotide sequence ID" value="NZ_BPQX01000007.1"/>
</dbReference>
<dbReference type="PROSITE" id="PS50949">
    <property type="entry name" value="HTH_GNTR"/>
    <property type="match status" value="1"/>
</dbReference>
<keyword evidence="1" id="KW-0805">Transcription regulation</keyword>
<comment type="caution">
    <text evidence="5">The sequence shown here is derived from an EMBL/GenBank/DDBJ whole genome shotgun (WGS) entry which is preliminary data.</text>
</comment>
<dbReference type="InterPro" id="IPR036390">
    <property type="entry name" value="WH_DNA-bd_sf"/>
</dbReference>
<dbReference type="SMART" id="SM00895">
    <property type="entry name" value="FCD"/>
    <property type="match status" value="1"/>
</dbReference>
<keyword evidence="2 5" id="KW-0238">DNA-binding</keyword>
<dbReference type="SUPFAM" id="SSF46785">
    <property type="entry name" value="Winged helix' DNA-binding domain"/>
    <property type="match status" value="1"/>
</dbReference>
<dbReference type="InterPro" id="IPR000524">
    <property type="entry name" value="Tscrpt_reg_HTH_GntR"/>
</dbReference>
<gene>
    <name evidence="5" type="ORF">QO016_003866</name>
</gene>
<evidence type="ECO:0000313" key="6">
    <source>
        <dbReference type="Proteomes" id="UP001236369"/>
    </source>
</evidence>
<dbReference type="Gene3D" id="1.10.10.10">
    <property type="entry name" value="Winged helix-like DNA-binding domain superfamily/Winged helix DNA-binding domain"/>
    <property type="match status" value="1"/>
</dbReference>
<dbReference type="PANTHER" id="PTHR43537">
    <property type="entry name" value="TRANSCRIPTIONAL REGULATOR, GNTR FAMILY"/>
    <property type="match status" value="1"/>
</dbReference>
<sequence length="237" mass="26615">MPKPTIAPNLVGQVYERILDEICDGTLPANTRLIQDELAEAYEVSRQPIQQAIMLLRDRGFVADAPKRGVVVAELNVALMRSAYEVREVLDGLSCRLAAQRAGEQAEARGREIIARGREAIASGSIARQIAEDIAFHQFITELSGNAVIEEAARPHWHHMRRIMGEVLRVERNISTNIWDEHAEILRAIIAKDADEADRLGRAHISRASAKFVSKLEKMHETAKSEQRRRSVSRSLR</sequence>
<accession>A0ABU0HSA8</accession>
<proteinExistence type="predicted"/>
<dbReference type="Pfam" id="PF00392">
    <property type="entry name" value="GntR"/>
    <property type="match status" value="1"/>
</dbReference>
<evidence type="ECO:0000256" key="1">
    <source>
        <dbReference type="ARBA" id="ARBA00023015"/>
    </source>
</evidence>
<dbReference type="Pfam" id="PF07729">
    <property type="entry name" value="FCD"/>
    <property type="match status" value="1"/>
</dbReference>
<dbReference type="SMART" id="SM00345">
    <property type="entry name" value="HTH_GNTR"/>
    <property type="match status" value="1"/>
</dbReference>
<dbReference type="Proteomes" id="UP001236369">
    <property type="component" value="Unassembled WGS sequence"/>
</dbReference>